<feature type="coiled-coil region" evidence="1">
    <location>
        <begin position="37"/>
        <end position="73"/>
    </location>
</feature>
<evidence type="ECO:0000313" key="3">
    <source>
        <dbReference type="EMBL" id="UOR13064.1"/>
    </source>
</evidence>
<proteinExistence type="predicted"/>
<evidence type="ECO:0000256" key="1">
    <source>
        <dbReference type="SAM" id="Coils"/>
    </source>
</evidence>
<organism evidence="3 4">
    <name type="scientific">Halobacillus amylolyticus</name>
    <dbReference type="NCBI Taxonomy" id="2932259"/>
    <lineage>
        <taxon>Bacteria</taxon>
        <taxon>Bacillati</taxon>
        <taxon>Bacillota</taxon>
        <taxon>Bacilli</taxon>
        <taxon>Bacillales</taxon>
        <taxon>Bacillaceae</taxon>
        <taxon>Halobacillus</taxon>
    </lineage>
</organism>
<keyword evidence="2" id="KW-0812">Transmembrane</keyword>
<sequence length="356" mass="40429">MDSFEQPSDTKRGWAIFLPVFTLILALGIIGFTYMYEENINEEIASIKKEAEQAALEGEYEKAESMLSEAAKKRPGFEALQRDLTSVRSVLVMNNDLNKVVEYVKDNRLEEAQTSLSTIQKQISNDQNRLSATLIPKAENLATKITIGEINNQITQLTNIDELADKLSTLSRLDLKEAAKARNKINEKIVAISTKKAEAAMKEKQFNEAIATVDEGLQYVVNNEKLIKLKNRVEQEQQAFEQRQQERIKHAMEKAAEEDLKNQKNAVKVLEIKATKDEYDDVKITGEVGSEATKIVSSIEVTFELKDKENEVLKKDTAQIYPMYLSPGDKGKFEKNYYDLEGDVTVKVTNIEWYVE</sequence>
<keyword evidence="2" id="KW-0472">Membrane</keyword>
<feature type="coiled-coil region" evidence="1">
    <location>
        <begin position="223"/>
        <end position="273"/>
    </location>
</feature>
<reference evidence="3" key="1">
    <citation type="submission" date="2022-04" db="EMBL/GenBank/DDBJ databases">
        <title>Halobacillus sp. isolated from saltern.</title>
        <authorList>
            <person name="Won M."/>
            <person name="Lee C.-M."/>
            <person name="Woen H.-Y."/>
            <person name="Kwon S.-W."/>
        </authorList>
    </citation>
    <scope>NUCLEOTIDE SEQUENCE</scope>
    <source>
        <strain evidence="3">SSHM10-5</strain>
    </source>
</reference>
<evidence type="ECO:0000313" key="4">
    <source>
        <dbReference type="Proteomes" id="UP000830326"/>
    </source>
</evidence>
<evidence type="ECO:0000256" key="2">
    <source>
        <dbReference type="SAM" id="Phobius"/>
    </source>
</evidence>
<gene>
    <name evidence="3" type="ORF">MUO15_06085</name>
</gene>
<keyword evidence="1" id="KW-0175">Coiled coil</keyword>
<dbReference type="EMBL" id="CP095075">
    <property type="protein sequence ID" value="UOR13064.1"/>
    <property type="molecule type" value="Genomic_DNA"/>
</dbReference>
<protein>
    <submittedName>
        <fullName evidence="3">FxLYD domain-containing protein</fullName>
    </submittedName>
</protein>
<dbReference type="RefSeq" id="WP_245034381.1">
    <property type="nucleotide sequence ID" value="NZ_CP095075.1"/>
</dbReference>
<keyword evidence="4" id="KW-1185">Reference proteome</keyword>
<dbReference type="NCBIfam" id="NF038353">
    <property type="entry name" value="FxLYD_dom"/>
    <property type="match status" value="1"/>
</dbReference>
<feature type="transmembrane region" description="Helical" evidence="2">
    <location>
        <begin position="12"/>
        <end position="36"/>
    </location>
</feature>
<accession>A0ABY4HEA7</accession>
<dbReference type="InterPro" id="IPR047676">
    <property type="entry name" value="FxLYD_dom"/>
</dbReference>
<dbReference type="Proteomes" id="UP000830326">
    <property type="component" value="Chromosome"/>
</dbReference>
<keyword evidence="2" id="KW-1133">Transmembrane helix</keyword>
<name>A0ABY4HEA7_9BACI</name>